<accession>A0A385SKH3</accession>
<dbReference type="AlphaFoldDB" id="A0A385SKH3"/>
<sequence>MATSHGKLMMYSFLKLSFSRNPGKSIPSGYAFLVLGFLFLLTACNGPHEEIVLRQIRDVVVDASTDPMLKANAIFYNPNKVRGKLKRINVDIWVNGKKAATVDQKLRTEIPAQKEFSVPLEVKLAIKELGLLDTILGMIGGKKFEVHYKGFLKLNYHGIPIKVPVDYTDTIRISF</sequence>
<organism evidence="1 2">
    <name type="scientific">Chryseolinea soli</name>
    <dbReference type="NCBI Taxonomy" id="2321403"/>
    <lineage>
        <taxon>Bacteria</taxon>
        <taxon>Pseudomonadati</taxon>
        <taxon>Bacteroidota</taxon>
        <taxon>Cytophagia</taxon>
        <taxon>Cytophagales</taxon>
        <taxon>Fulvivirgaceae</taxon>
        <taxon>Chryseolinea</taxon>
    </lineage>
</organism>
<dbReference type="SUPFAM" id="SSF117070">
    <property type="entry name" value="LEA14-like"/>
    <property type="match status" value="1"/>
</dbReference>
<dbReference type="EMBL" id="CP032382">
    <property type="protein sequence ID" value="AYB30767.1"/>
    <property type="molecule type" value="Genomic_DNA"/>
</dbReference>
<dbReference type="Proteomes" id="UP000266183">
    <property type="component" value="Chromosome"/>
</dbReference>
<protein>
    <recommendedName>
        <fullName evidence="3">Late embryogenesis abundant protein LEA-2 subgroup domain-containing protein</fullName>
    </recommendedName>
</protein>
<reference evidence="2" key="1">
    <citation type="submission" date="2018-09" db="EMBL/GenBank/DDBJ databases">
        <title>Chryseolinea sp. KIS68-18 isolated from soil.</title>
        <authorList>
            <person name="Weon H.-Y."/>
            <person name="Kwon S.-W."/>
            <person name="Lee S.A."/>
        </authorList>
    </citation>
    <scope>NUCLEOTIDE SEQUENCE [LARGE SCALE GENOMIC DNA]</scope>
    <source>
        <strain evidence="2">KIS68-18</strain>
    </source>
</reference>
<dbReference type="Gene3D" id="2.60.40.1820">
    <property type="match status" value="1"/>
</dbReference>
<dbReference type="KEGG" id="chk:D4L85_09325"/>
<proteinExistence type="predicted"/>
<evidence type="ECO:0000313" key="1">
    <source>
        <dbReference type="EMBL" id="AYB30767.1"/>
    </source>
</evidence>
<gene>
    <name evidence="1" type="ORF">D4L85_09325</name>
</gene>
<evidence type="ECO:0000313" key="2">
    <source>
        <dbReference type="Proteomes" id="UP000266183"/>
    </source>
</evidence>
<name>A0A385SKH3_9BACT</name>
<keyword evidence="2" id="KW-1185">Reference proteome</keyword>
<evidence type="ECO:0008006" key="3">
    <source>
        <dbReference type="Google" id="ProtNLM"/>
    </source>
</evidence>